<protein>
    <submittedName>
        <fullName evidence="1">Uncharacterized protein</fullName>
    </submittedName>
</protein>
<dbReference type="Proteomes" id="UP000003688">
    <property type="component" value="Unassembled WGS sequence"/>
</dbReference>
<dbReference type="RefSeq" id="WP_007416545.1">
    <property type="nucleotide sequence ID" value="NZ_ABOX02000028.1"/>
</dbReference>
<dbReference type="AlphaFoldDB" id="B9XL52"/>
<evidence type="ECO:0000313" key="2">
    <source>
        <dbReference type="Proteomes" id="UP000003688"/>
    </source>
</evidence>
<evidence type="ECO:0000313" key="1">
    <source>
        <dbReference type="EMBL" id="EEF59403.1"/>
    </source>
</evidence>
<gene>
    <name evidence="1" type="ORF">Cflav_PD2247</name>
</gene>
<accession>B9XL52</accession>
<organism evidence="1 2">
    <name type="scientific">Pedosphaera parvula (strain Ellin514)</name>
    <dbReference type="NCBI Taxonomy" id="320771"/>
    <lineage>
        <taxon>Bacteria</taxon>
        <taxon>Pseudomonadati</taxon>
        <taxon>Verrucomicrobiota</taxon>
        <taxon>Pedosphaerae</taxon>
        <taxon>Pedosphaerales</taxon>
        <taxon>Pedosphaeraceae</taxon>
        <taxon>Pedosphaera</taxon>
    </lineage>
</organism>
<sequence length="55" mass="5679">MVRPTVVPLLGVGVEMTLVRSTGPVGLQSSDGPLGVRKLAAVKFPGGFTRDAMVL</sequence>
<keyword evidence="2" id="KW-1185">Reference proteome</keyword>
<reference evidence="1 2" key="1">
    <citation type="journal article" date="2011" name="J. Bacteriol.">
        <title>Genome sequence of 'Pedosphaera parvula' Ellin514, an aerobic Verrucomicrobial isolate from pasture soil.</title>
        <authorList>
            <person name="Kant R."/>
            <person name="van Passel M.W."/>
            <person name="Sangwan P."/>
            <person name="Palva A."/>
            <person name="Lucas S."/>
            <person name="Copeland A."/>
            <person name="Lapidus A."/>
            <person name="Glavina Del Rio T."/>
            <person name="Dalin E."/>
            <person name="Tice H."/>
            <person name="Bruce D."/>
            <person name="Goodwin L."/>
            <person name="Pitluck S."/>
            <person name="Chertkov O."/>
            <person name="Larimer F.W."/>
            <person name="Land M.L."/>
            <person name="Hauser L."/>
            <person name="Brettin T.S."/>
            <person name="Detter J.C."/>
            <person name="Han S."/>
            <person name="de Vos W.M."/>
            <person name="Janssen P.H."/>
            <person name="Smidt H."/>
        </authorList>
    </citation>
    <scope>NUCLEOTIDE SEQUENCE [LARGE SCALE GENOMIC DNA]</scope>
    <source>
        <strain evidence="1 2">Ellin514</strain>
    </source>
</reference>
<name>B9XL52_PEDPL</name>
<dbReference type="STRING" id="320771.Cflav_PD2247"/>
<proteinExistence type="predicted"/>
<comment type="caution">
    <text evidence="1">The sequence shown here is derived from an EMBL/GenBank/DDBJ whole genome shotgun (WGS) entry which is preliminary data.</text>
</comment>
<dbReference type="EMBL" id="ABOX02000028">
    <property type="protein sequence ID" value="EEF59403.1"/>
    <property type="molecule type" value="Genomic_DNA"/>
</dbReference>